<dbReference type="PROSITE" id="PS51257">
    <property type="entry name" value="PROKAR_LIPOPROTEIN"/>
    <property type="match status" value="1"/>
</dbReference>
<feature type="compositionally biased region" description="Low complexity" evidence="1">
    <location>
        <begin position="41"/>
        <end position="51"/>
    </location>
</feature>
<organism evidence="2 3">
    <name type="scientific">Deinococcus aetherius</name>
    <dbReference type="NCBI Taxonomy" id="200252"/>
    <lineage>
        <taxon>Bacteria</taxon>
        <taxon>Thermotogati</taxon>
        <taxon>Deinococcota</taxon>
        <taxon>Deinococci</taxon>
        <taxon>Deinococcales</taxon>
        <taxon>Deinococcaceae</taxon>
        <taxon>Deinococcus</taxon>
    </lineage>
</organism>
<dbReference type="RefSeq" id="WP_264775791.1">
    <property type="nucleotide sequence ID" value="NZ_AP026560.1"/>
</dbReference>
<name>A0ABN6RK38_9DEIO</name>
<feature type="region of interest" description="Disordered" evidence="1">
    <location>
        <begin position="22"/>
        <end position="57"/>
    </location>
</feature>
<reference evidence="2" key="1">
    <citation type="submission" date="2022-07" db="EMBL/GenBank/DDBJ databases">
        <title>Complete Genome Sequence of the Radioresistant Bacterium Deinococcus aetherius ST0316, Isolated from the Air Dust collected in Lower Stratosphere above Japan.</title>
        <authorList>
            <person name="Satoh K."/>
            <person name="Hagiwara K."/>
            <person name="Katsumata K."/>
            <person name="Kubo A."/>
            <person name="Yokobori S."/>
            <person name="Yamagishi A."/>
            <person name="Oono Y."/>
            <person name="Narumi I."/>
        </authorList>
    </citation>
    <scope>NUCLEOTIDE SEQUENCE</scope>
    <source>
        <strain evidence="2">ST0316</strain>
    </source>
</reference>
<evidence type="ECO:0000256" key="1">
    <source>
        <dbReference type="SAM" id="MobiDB-lite"/>
    </source>
</evidence>
<protein>
    <recommendedName>
        <fullName evidence="4">Lipoprotein</fullName>
    </recommendedName>
</protein>
<gene>
    <name evidence="2" type="ORF">DAETH_30970</name>
</gene>
<evidence type="ECO:0000313" key="2">
    <source>
        <dbReference type="EMBL" id="BDP43128.1"/>
    </source>
</evidence>
<keyword evidence="3" id="KW-1185">Reference proteome</keyword>
<evidence type="ECO:0000313" key="3">
    <source>
        <dbReference type="Proteomes" id="UP001064971"/>
    </source>
</evidence>
<feature type="compositionally biased region" description="Gly residues" evidence="1">
    <location>
        <begin position="22"/>
        <end position="40"/>
    </location>
</feature>
<accession>A0ABN6RK38</accession>
<proteinExistence type="predicted"/>
<dbReference type="EMBL" id="AP026560">
    <property type="protein sequence ID" value="BDP43128.1"/>
    <property type="molecule type" value="Genomic_DNA"/>
</dbReference>
<sequence>MKYPAIVGVLLLGLVSCGGGGSTPPDGTSGGENPGGGTSGGSSYPYNPGPSAVESSDSRVPYYGDWVWAVRLLDGSYRLGALSVTQRGMPTARAKNGGVGEGFVCADANCTTVYDGSYGVISTFLVDGQPKLSAIFGNATRTANRLGILDSDDKVAANAQGHAVIAGSGTWVQEPGTEGQPVKVAFVQVDATPDMKFGQDLPGAFAEARAAADAVVTAQQVSSVPLLAPQRMLPSAK</sequence>
<evidence type="ECO:0008006" key="4">
    <source>
        <dbReference type="Google" id="ProtNLM"/>
    </source>
</evidence>
<dbReference type="Proteomes" id="UP001064971">
    <property type="component" value="Chromosome"/>
</dbReference>